<accession>A0ABS0D8P4</accession>
<protein>
    <recommendedName>
        <fullName evidence="4">Secreted protein</fullName>
    </recommendedName>
</protein>
<dbReference type="EMBL" id="JADLQN010000001">
    <property type="protein sequence ID" value="MBF6354835.1"/>
    <property type="molecule type" value="Genomic_DNA"/>
</dbReference>
<proteinExistence type="predicted"/>
<evidence type="ECO:0000313" key="3">
    <source>
        <dbReference type="Proteomes" id="UP000707731"/>
    </source>
</evidence>
<dbReference type="RefSeq" id="WP_195002580.1">
    <property type="nucleotide sequence ID" value="NZ_JADLQN010000001.1"/>
</dbReference>
<evidence type="ECO:0008006" key="4">
    <source>
        <dbReference type="Google" id="ProtNLM"/>
    </source>
</evidence>
<reference evidence="2 3" key="1">
    <citation type="submission" date="2020-10" db="EMBL/GenBank/DDBJ databases">
        <title>Identification of Nocardia species via Next-generation sequencing and recognition of intraspecies genetic diversity.</title>
        <authorList>
            <person name="Li P."/>
            <person name="Li P."/>
            <person name="Lu B."/>
        </authorList>
    </citation>
    <scope>NUCLEOTIDE SEQUENCE [LARGE SCALE GENOMIC DNA]</scope>
    <source>
        <strain evidence="2 3">BJ06-0143</strain>
    </source>
</reference>
<evidence type="ECO:0000256" key="1">
    <source>
        <dbReference type="SAM" id="MobiDB-lite"/>
    </source>
</evidence>
<feature type="region of interest" description="Disordered" evidence="1">
    <location>
        <begin position="79"/>
        <end position="104"/>
    </location>
</feature>
<gene>
    <name evidence="2" type="ORF">IU449_09805</name>
</gene>
<comment type="caution">
    <text evidence="2">The sequence shown here is derived from an EMBL/GenBank/DDBJ whole genome shotgun (WGS) entry which is preliminary data.</text>
</comment>
<sequence>MRWWKAVGLAGAAGVVATGVIVVRAERRRRAYTPEQVREQLHARFTQATTAESALSPVEPEATRADRLRERFCALVRRRRPIPRSSAKARSPHRSSGTTWRRRR</sequence>
<keyword evidence="3" id="KW-1185">Reference proteome</keyword>
<evidence type="ECO:0000313" key="2">
    <source>
        <dbReference type="EMBL" id="MBF6354835.1"/>
    </source>
</evidence>
<dbReference type="Proteomes" id="UP000707731">
    <property type="component" value="Unassembled WGS sequence"/>
</dbReference>
<name>A0ABS0D8P4_9NOCA</name>
<organism evidence="2 3">
    <name type="scientific">Nocardia higoensis</name>
    <dbReference type="NCBI Taxonomy" id="228599"/>
    <lineage>
        <taxon>Bacteria</taxon>
        <taxon>Bacillati</taxon>
        <taxon>Actinomycetota</taxon>
        <taxon>Actinomycetes</taxon>
        <taxon>Mycobacteriales</taxon>
        <taxon>Nocardiaceae</taxon>
        <taxon>Nocardia</taxon>
    </lineage>
</organism>
<feature type="compositionally biased region" description="Polar residues" evidence="1">
    <location>
        <begin position="94"/>
        <end position="104"/>
    </location>
</feature>